<evidence type="ECO:0000313" key="1">
    <source>
        <dbReference type="EMBL" id="KIO29322.1"/>
    </source>
</evidence>
<keyword evidence="2" id="KW-1185">Reference proteome</keyword>
<organism evidence="1 2">
    <name type="scientific">Tulasnella calospora MUT 4182</name>
    <dbReference type="NCBI Taxonomy" id="1051891"/>
    <lineage>
        <taxon>Eukaryota</taxon>
        <taxon>Fungi</taxon>
        <taxon>Dikarya</taxon>
        <taxon>Basidiomycota</taxon>
        <taxon>Agaricomycotina</taxon>
        <taxon>Agaricomycetes</taxon>
        <taxon>Cantharellales</taxon>
        <taxon>Tulasnellaceae</taxon>
        <taxon>Tulasnella</taxon>
    </lineage>
</organism>
<reference evidence="1 2" key="1">
    <citation type="submission" date="2014-04" db="EMBL/GenBank/DDBJ databases">
        <authorList>
            <consortium name="DOE Joint Genome Institute"/>
            <person name="Kuo A."/>
            <person name="Girlanda M."/>
            <person name="Perotto S."/>
            <person name="Kohler A."/>
            <person name="Nagy L.G."/>
            <person name="Floudas D."/>
            <person name="Copeland A."/>
            <person name="Barry K.W."/>
            <person name="Cichocki N."/>
            <person name="Veneault-Fourrey C."/>
            <person name="LaButti K."/>
            <person name="Lindquist E.A."/>
            <person name="Lipzen A."/>
            <person name="Lundell T."/>
            <person name="Morin E."/>
            <person name="Murat C."/>
            <person name="Sun H."/>
            <person name="Tunlid A."/>
            <person name="Henrissat B."/>
            <person name="Grigoriev I.V."/>
            <person name="Hibbett D.S."/>
            <person name="Martin F."/>
            <person name="Nordberg H.P."/>
            <person name="Cantor M.N."/>
            <person name="Hua S.X."/>
        </authorList>
    </citation>
    <scope>NUCLEOTIDE SEQUENCE [LARGE SCALE GENOMIC DNA]</scope>
    <source>
        <strain evidence="1 2">MUT 4182</strain>
    </source>
</reference>
<dbReference type="Proteomes" id="UP000054248">
    <property type="component" value="Unassembled WGS sequence"/>
</dbReference>
<proteinExistence type="predicted"/>
<evidence type="ECO:0000313" key="2">
    <source>
        <dbReference type="Proteomes" id="UP000054248"/>
    </source>
</evidence>
<dbReference type="AlphaFoldDB" id="A0A0C3M6S1"/>
<accession>A0A0C3M6S1</accession>
<protein>
    <submittedName>
        <fullName evidence="1">Uncharacterized protein</fullName>
    </submittedName>
</protein>
<dbReference type="HOGENOM" id="CLU_3089024_0_0_1"/>
<gene>
    <name evidence="1" type="ORF">M407DRAFT_21541</name>
</gene>
<sequence length="52" mass="5671">MPCNVNTLLLFLDDNATPHSSRTAALAFFVQQLEVEAPRLGISGQPRITGYP</sequence>
<name>A0A0C3M6S1_9AGAM</name>
<dbReference type="EMBL" id="KN822984">
    <property type="protein sequence ID" value="KIO29322.1"/>
    <property type="molecule type" value="Genomic_DNA"/>
</dbReference>
<reference evidence="2" key="2">
    <citation type="submission" date="2015-01" db="EMBL/GenBank/DDBJ databases">
        <title>Evolutionary Origins and Diversification of the Mycorrhizal Mutualists.</title>
        <authorList>
            <consortium name="DOE Joint Genome Institute"/>
            <consortium name="Mycorrhizal Genomics Consortium"/>
            <person name="Kohler A."/>
            <person name="Kuo A."/>
            <person name="Nagy L.G."/>
            <person name="Floudas D."/>
            <person name="Copeland A."/>
            <person name="Barry K.W."/>
            <person name="Cichocki N."/>
            <person name="Veneault-Fourrey C."/>
            <person name="LaButti K."/>
            <person name="Lindquist E.A."/>
            <person name="Lipzen A."/>
            <person name="Lundell T."/>
            <person name="Morin E."/>
            <person name="Murat C."/>
            <person name="Riley R."/>
            <person name="Ohm R."/>
            <person name="Sun H."/>
            <person name="Tunlid A."/>
            <person name="Henrissat B."/>
            <person name="Grigoriev I.V."/>
            <person name="Hibbett D.S."/>
            <person name="Martin F."/>
        </authorList>
    </citation>
    <scope>NUCLEOTIDE SEQUENCE [LARGE SCALE GENOMIC DNA]</scope>
    <source>
        <strain evidence="2">MUT 4182</strain>
    </source>
</reference>